<dbReference type="InterPro" id="IPR045187">
    <property type="entry name" value="CcO_II"/>
</dbReference>
<evidence type="ECO:0000313" key="20">
    <source>
        <dbReference type="Proteomes" id="UP000462152"/>
    </source>
</evidence>
<evidence type="ECO:0000256" key="8">
    <source>
        <dbReference type="ARBA" id="ARBA00022967"/>
    </source>
</evidence>
<feature type="transmembrane region" description="Helical" evidence="17">
    <location>
        <begin position="103"/>
        <end position="120"/>
    </location>
</feature>
<dbReference type="InterPro" id="IPR036257">
    <property type="entry name" value="Cyt_c_oxidase_su2_TM_sf"/>
</dbReference>
<evidence type="ECO:0000256" key="6">
    <source>
        <dbReference type="ARBA" id="ARBA00022692"/>
    </source>
</evidence>
<dbReference type="GO" id="GO:0016491">
    <property type="term" value="F:oxidoreductase activity"/>
    <property type="evidence" value="ECO:0007669"/>
    <property type="project" value="UniProtKB-KW"/>
</dbReference>
<reference evidence="19 20" key="1">
    <citation type="submission" date="2019-12" db="EMBL/GenBank/DDBJ databases">
        <authorList>
            <person name="Li J."/>
            <person name="Shi Y."/>
            <person name="Xu G."/>
            <person name="Xiao D."/>
            <person name="Ran X."/>
        </authorList>
    </citation>
    <scope>NUCLEOTIDE SEQUENCE [LARGE SCALE GENOMIC DNA]</scope>
    <source>
        <strain evidence="19 20">JCM 15915</strain>
    </source>
</reference>
<name>A0A7K1LGT0_9MICC</name>
<dbReference type="Proteomes" id="UP000462152">
    <property type="component" value="Unassembled WGS sequence"/>
</dbReference>
<keyword evidence="7" id="KW-0479">Metal-binding</keyword>
<keyword evidence="11" id="KW-0186">Copper</keyword>
<dbReference type="SUPFAM" id="SSF81464">
    <property type="entry name" value="Cytochrome c oxidase subunit II-like, transmembrane region"/>
    <property type="match status" value="1"/>
</dbReference>
<dbReference type="PROSITE" id="PS50857">
    <property type="entry name" value="COX2_CUA"/>
    <property type="match status" value="1"/>
</dbReference>
<comment type="similarity">
    <text evidence="2">Belongs to the cytochrome c oxidase subunit 2 family.</text>
</comment>
<evidence type="ECO:0000256" key="15">
    <source>
        <dbReference type="ARBA" id="ARBA00047816"/>
    </source>
</evidence>
<dbReference type="OrthoDB" id="9781261at2"/>
<dbReference type="EMBL" id="WOGT01000001">
    <property type="protein sequence ID" value="MUN54348.1"/>
    <property type="molecule type" value="Genomic_DNA"/>
</dbReference>
<comment type="caution">
    <text evidence="19">The sequence shown here is derived from an EMBL/GenBank/DDBJ whole genome shotgun (WGS) entry which is preliminary data.</text>
</comment>
<dbReference type="GO" id="GO:0042773">
    <property type="term" value="P:ATP synthesis coupled electron transport"/>
    <property type="evidence" value="ECO:0007669"/>
    <property type="project" value="TreeGrafter"/>
</dbReference>
<evidence type="ECO:0000256" key="7">
    <source>
        <dbReference type="ARBA" id="ARBA00022723"/>
    </source>
</evidence>
<keyword evidence="5" id="KW-0679">Respiratory chain</keyword>
<proteinExistence type="inferred from homology"/>
<evidence type="ECO:0000256" key="4">
    <source>
        <dbReference type="ARBA" id="ARBA00022448"/>
    </source>
</evidence>
<comment type="catalytic activity">
    <reaction evidence="15">
        <text>4 Fe(II)-[cytochrome c] + O2 + 8 H(+)(in) = 4 Fe(III)-[cytochrome c] + 2 H2O + 4 H(+)(out)</text>
        <dbReference type="Rhea" id="RHEA:11436"/>
        <dbReference type="Rhea" id="RHEA-COMP:10350"/>
        <dbReference type="Rhea" id="RHEA-COMP:14399"/>
        <dbReference type="ChEBI" id="CHEBI:15377"/>
        <dbReference type="ChEBI" id="CHEBI:15378"/>
        <dbReference type="ChEBI" id="CHEBI:15379"/>
        <dbReference type="ChEBI" id="CHEBI:29033"/>
        <dbReference type="ChEBI" id="CHEBI:29034"/>
        <dbReference type="EC" id="7.1.1.9"/>
    </reaction>
</comment>
<keyword evidence="6 17" id="KW-0812">Transmembrane</keyword>
<comment type="subcellular location">
    <subcellularLocation>
        <location evidence="1">Membrane</location>
        <topology evidence="1">Multi-pass membrane protein</topology>
    </subcellularLocation>
</comment>
<evidence type="ECO:0000256" key="2">
    <source>
        <dbReference type="ARBA" id="ARBA00007866"/>
    </source>
</evidence>
<dbReference type="GO" id="GO:0016020">
    <property type="term" value="C:membrane"/>
    <property type="evidence" value="ECO:0007669"/>
    <property type="project" value="UniProtKB-SubCell"/>
</dbReference>
<dbReference type="RefSeq" id="WP_129314399.1">
    <property type="nucleotide sequence ID" value="NZ_JBFCQO010000001.1"/>
</dbReference>
<accession>A0A7K1LGT0</accession>
<dbReference type="GO" id="GO:0005507">
    <property type="term" value="F:copper ion binding"/>
    <property type="evidence" value="ECO:0007669"/>
    <property type="project" value="InterPro"/>
</dbReference>
<keyword evidence="12 17" id="KW-0472">Membrane</keyword>
<evidence type="ECO:0000256" key="3">
    <source>
        <dbReference type="ARBA" id="ARBA00012949"/>
    </source>
</evidence>
<feature type="transmembrane region" description="Helical" evidence="17">
    <location>
        <begin position="58"/>
        <end position="82"/>
    </location>
</feature>
<evidence type="ECO:0000313" key="19">
    <source>
        <dbReference type="EMBL" id="MUN54348.1"/>
    </source>
</evidence>
<feature type="region of interest" description="Disordered" evidence="16">
    <location>
        <begin position="262"/>
        <end position="285"/>
    </location>
</feature>
<dbReference type="InterPro" id="IPR014222">
    <property type="entry name" value="Cyt_c_oxidase_su2"/>
</dbReference>
<dbReference type="PROSITE" id="PS51257">
    <property type="entry name" value="PROKAR_LIPOPROTEIN"/>
    <property type="match status" value="1"/>
</dbReference>
<protein>
    <recommendedName>
        <fullName evidence="3">cytochrome-c oxidase</fullName>
        <ecNumber evidence="3">7.1.1.9</ecNumber>
    </recommendedName>
    <alternativeName>
        <fullName evidence="14">Cytochrome aa3 subunit 2</fullName>
    </alternativeName>
</protein>
<dbReference type="PROSITE" id="PS00078">
    <property type="entry name" value="COX2"/>
    <property type="match status" value="1"/>
</dbReference>
<dbReference type="AlphaFoldDB" id="A0A7K1LGT0"/>
<dbReference type="EC" id="7.1.1.9" evidence="3"/>
<organism evidence="19 20">
    <name type="scientific">Rothia koreensis</name>
    <dbReference type="NCBI Taxonomy" id="592378"/>
    <lineage>
        <taxon>Bacteria</taxon>
        <taxon>Bacillati</taxon>
        <taxon>Actinomycetota</taxon>
        <taxon>Actinomycetes</taxon>
        <taxon>Micrococcales</taxon>
        <taxon>Micrococcaceae</taxon>
        <taxon>Rothia</taxon>
    </lineage>
</organism>
<evidence type="ECO:0000259" key="18">
    <source>
        <dbReference type="PROSITE" id="PS50857"/>
    </source>
</evidence>
<keyword evidence="4" id="KW-0813">Transport</keyword>
<gene>
    <name evidence="19" type="primary">coxB</name>
    <name evidence="19" type="ORF">GMA10_03815</name>
</gene>
<dbReference type="Gene3D" id="1.10.287.90">
    <property type="match status" value="1"/>
</dbReference>
<dbReference type="PRINTS" id="PR01166">
    <property type="entry name" value="CYCOXIDASEII"/>
</dbReference>
<dbReference type="NCBIfam" id="TIGR02866">
    <property type="entry name" value="CoxB"/>
    <property type="match status" value="1"/>
</dbReference>
<sequence length="285" mass="31817">MSSQKRTGSSRTKGIVAIGATAAATLLLTGCSDTAKVGFLPTKRGTTDNVDTIMDLWIGSWIAALAVGLVTWGLMLWCIIAYRRRKGETGYPRQLGYHLPLEIMYTVIPIVLIVSLFAFSDKAERSVDSRWDDPGVTVEVYGKQWAWDFNYLDSDTYTSGTQAGLDGQPGKEDKLPTLYLPENTQVELQLKSRDVNHSFWVPAFLQKIDTIPGQTNYMDFKTGGPGDYQGKCAELCGEYHSEMLFNVKVVSQAEYDQHMQDLKDQGNNGRLGDEYNRNPNMNESK</sequence>
<evidence type="ECO:0000256" key="9">
    <source>
        <dbReference type="ARBA" id="ARBA00022982"/>
    </source>
</evidence>
<evidence type="ECO:0000256" key="5">
    <source>
        <dbReference type="ARBA" id="ARBA00022660"/>
    </source>
</evidence>
<evidence type="ECO:0000256" key="11">
    <source>
        <dbReference type="ARBA" id="ARBA00023008"/>
    </source>
</evidence>
<keyword evidence="19" id="KW-0560">Oxidoreductase</keyword>
<evidence type="ECO:0000256" key="10">
    <source>
        <dbReference type="ARBA" id="ARBA00022989"/>
    </source>
</evidence>
<dbReference type="InterPro" id="IPR002429">
    <property type="entry name" value="CcO_II-like_C"/>
</dbReference>
<keyword evidence="9" id="KW-0249">Electron transport</keyword>
<evidence type="ECO:0000256" key="14">
    <source>
        <dbReference type="ARBA" id="ARBA00031399"/>
    </source>
</evidence>
<evidence type="ECO:0000256" key="12">
    <source>
        <dbReference type="ARBA" id="ARBA00023136"/>
    </source>
</evidence>
<feature type="domain" description="Cytochrome oxidase subunit II copper A binding" evidence="18">
    <location>
        <begin position="133"/>
        <end position="261"/>
    </location>
</feature>
<keyword evidence="20" id="KW-1185">Reference proteome</keyword>
<dbReference type="Gene3D" id="2.60.40.420">
    <property type="entry name" value="Cupredoxins - blue copper proteins"/>
    <property type="match status" value="1"/>
</dbReference>
<dbReference type="PANTHER" id="PTHR22888:SF9">
    <property type="entry name" value="CYTOCHROME C OXIDASE SUBUNIT 2"/>
    <property type="match status" value="1"/>
</dbReference>
<dbReference type="SUPFAM" id="SSF49503">
    <property type="entry name" value="Cupredoxins"/>
    <property type="match status" value="1"/>
</dbReference>
<dbReference type="InterPro" id="IPR008972">
    <property type="entry name" value="Cupredoxin"/>
</dbReference>
<keyword evidence="8" id="KW-1278">Translocase</keyword>
<dbReference type="InterPro" id="IPR001505">
    <property type="entry name" value="Copper_CuA"/>
</dbReference>
<evidence type="ECO:0000256" key="17">
    <source>
        <dbReference type="SAM" id="Phobius"/>
    </source>
</evidence>
<keyword evidence="10 17" id="KW-1133">Transmembrane helix</keyword>
<dbReference type="PANTHER" id="PTHR22888">
    <property type="entry name" value="CYTOCHROME C OXIDASE, SUBUNIT II"/>
    <property type="match status" value="1"/>
</dbReference>
<evidence type="ECO:0000256" key="16">
    <source>
        <dbReference type="SAM" id="MobiDB-lite"/>
    </source>
</evidence>
<comment type="function">
    <text evidence="13">Subunits I and II form the functional core of the enzyme complex. Electrons originating in cytochrome c are transferred via heme a and Cu(A) to the binuclear center formed by heme a3 and Cu(B).</text>
</comment>
<evidence type="ECO:0000256" key="13">
    <source>
        <dbReference type="ARBA" id="ARBA00024688"/>
    </source>
</evidence>
<evidence type="ECO:0000256" key="1">
    <source>
        <dbReference type="ARBA" id="ARBA00004141"/>
    </source>
</evidence>
<dbReference type="GO" id="GO:0004129">
    <property type="term" value="F:cytochrome-c oxidase activity"/>
    <property type="evidence" value="ECO:0007669"/>
    <property type="project" value="UniProtKB-EC"/>
</dbReference>
<dbReference type="Pfam" id="PF00116">
    <property type="entry name" value="COX2"/>
    <property type="match status" value="1"/>
</dbReference>